<dbReference type="SUPFAM" id="SSF47413">
    <property type="entry name" value="lambda repressor-like DNA-binding domains"/>
    <property type="match status" value="1"/>
</dbReference>
<dbReference type="eggNOG" id="COG1476">
    <property type="taxonomic scope" value="Bacteria"/>
</dbReference>
<name>Q2LU14_SYNAS</name>
<dbReference type="AlphaFoldDB" id="Q2LU14"/>
<keyword evidence="3" id="KW-1185">Reference proteome</keyword>
<evidence type="ECO:0000313" key="2">
    <source>
        <dbReference type="EMBL" id="ABC77572.1"/>
    </source>
</evidence>
<dbReference type="KEGG" id="sat:SYN_01881"/>
<dbReference type="Proteomes" id="UP000001933">
    <property type="component" value="Chromosome"/>
</dbReference>
<dbReference type="InterPro" id="IPR010982">
    <property type="entry name" value="Lambda_DNA-bd_dom_sf"/>
</dbReference>
<dbReference type="PROSITE" id="PS50943">
    <property type="entry name" value="HTH_CROC1"/>
    <property type="match status" value="1"/>
</dbReference>
<dbReference type="STRING" id="56780.SYN_01881"/>
<organism evidence="2 3">
    <name type="scientific">Syntrophus aciditrophicus (strain SB)</name>
    <dbReference type="NCBI Taxonomy" id="56780"/>
    <lineage>
        <taxon>Bacteria</taxon>
        <taxon>Pseudomonadati</taxon>
        <taxon>Thermodesulfobacteriota</taxon>
        <taxon>Syntrophia</taxon>
        <taxon>Syntrophales</taxon>
        <taxon>Syntrophaceae</taxon>
        <taxon>Syntrophus</taxon>
    </lineage>
</organism>
<dbReference type="DNASU" id="3883852"/>
<gene>
    <name evidence="2" type="ORF">SYN_01881</name>
</gene>
<proteinExistence type="predicted"/>
<dbReference type="CDD" id="cd00093">
    <property type="entry name" value="HTH_XRE"/>
    <property type="match status" value="1"/>
</dbReference>
<protein>
    <submittedName>
        <fullName evidence="2">Transcriptional regulator, Cro/CI family</fullName>
    </submittedName>
</protein>
<feature type="domain" description="HTH cro/C1-type" evidence="1">
    <location>
        <begin position="67"/>
        <end position="121"/>
    </location>
</feature>
<dbReference type="InParanoid" id="Q2LU14"/>
<dbReference type="Pfam" id="PF01381">
    <property type="entry name" value="HTH_3"/>
    <property type="match status" value="1"/>
</dbReference>
<dbReference type="HOGENOM" id="CLU_066192_16_0_7"/>
<dbReference type="EMBL" id="CP000252">
    <property type="protein sequence ID" value="ABC77572.1"/>
    <property type="molecule type" value="Genomic_DNA"/>
</dbReference>
<dbReference type="GO" id="GO:0003677">
    <property type="term" value="F:DNA binding"/>
    <property type="evidence" value="ECO:0007669"/>
    <property type="project" value="InterPro"/>
</dbReference>
<evidence type="ECO:0000259" key="1">
    <source>
        <dbReference type="PROSITE" id="PS50943"/>
    </source>
</evidence>
<reference evidence="2 3" key="1">
    <citation type="journal article" date="2007" name="Proc. Natl. Acad. Sci. U.S.A.">
        <title>The genome of Syntrophus aciditrophicus: life at the thermodynamic limit of microbial growth.</title>
        <authorList>
            <person name="McInerney M.J."/>
            <person name="Rohlin L."/>
            <person name="Mouttaki H."/>
            <person name="Kim U."/>
            <person name="Krupp R.S."/>
            <person name="Rios-Hernandez L."/>
            <person name="Sieber J."/>
            <person name="Struchtemeyer C.G."/>
            <person name="Bhattacharyya A."/>
            <person name="Campbell J.W."/>
            <person name="Gunsalus R.P."/>
        </authorList>
    </citation>
    <scope>NUCLEOTIDE SEQUENCE [LARGE SCALE GENOMIC DNA]</scope>
    <source>
        <strain evidence="2 3">SB</strain>
    </source>
</reference>
<dbReference type="SMART" id="SM00530">
    <property type="entry name" value="HTH_XRE"/>
    <property type="match status" value="1"/>
</dbReference>
<accession>Q2LU14</accession>
<evidence type="ECO:0000313" key="3">
    <source>
        <dbReference type="Proteomes" id="UP000001933"/>
    </source>
</evidence>
<sequence length="128" mass="14806">MQAVVKTRHIDIKIRGKNIPTKLIYALKDEYGDKVKITDDDDVLVNILETPWYKDLKEKTTPGDTTRIYREAKGWTQEKLGELLGDIPRQHISNMEHGKRPISSNTARKLAKLFNVPMDRFISDRSLN</sequence>
<dbReference type="Gene3D" id="1.10.260.40">
    <property type="entry name" value="lambda repressor-like DNA-binding domains"/>
    <property type="match status" value="1"/>
</dbReference>
<dbReference type="InterPro" id="IPR001387">
    <property type="entry name" value="Cro/C1-type_HTH"/>
</dbReference>